<dbReference type="Gene3D" id="3.60.40.10">
    <property type="entry name" value="PPM-type phosphatase domain"/>
    <property type="match status" value="1"/>
</dbReference>
<dbReference type="InterPro" id="IPR036457">
    <property type="entry name" value="PPM-type-like_dom_sf"/>
</dbReference>
<dbReference type="SMART" id="SM00332">
    <property type="entry name" value="PP2Cc"/>
    <property type="match status" value="1"/>
</dbReference>
<evidence type="ECO:0000256" key="1">
    <source>
        <dbReference type="SAM" id="MobiDB-lite"/>
    </source>
</evidence>
<name>A0ABN9VFF6_9DINO</name>
<dbReference type="EMBL" id="CAUYUJ010017107">
    <property type="protein sequence ID" value="CAK0871840.1"/>
    <property type="molecule type" value="Genomic_DNA"/>
</dbReference>
<proteinExistence type="predicted"/>
<reference evidence="3" key="1">
    <citation type="submission" date="2023-10" db="EMBL/GenBank/DDBJ databases">
        <authorList>
            <person name="Chen Y."/>
            <person name="Shah S."/>
            <person name="Dougan E. K."/>
            <person name="Thang M."/>
            <person name="Chan C."/>
        </authorList>
    </citation>
    <scope>NUCLEOTIDE SEQUENCE [LARGE SCALE GENOMIC DNA]</scope>
</reference>
<accession>A0ABN9VFF6</accession>
<protein>
    <recommendedName>
        <fullName evidence="2">PPM-type phosphatase domain-containing protein</fullName>
    </recommendedName>
</protein>
<feature type="compositionally biased region" description="Basic and acidic residues" evidence="1">
    <location>
        <begin position="341"/>
        <end position="350"/>
    </location>
</feature>
<evidence type="ECO:0000259" key="2">
    <source>
        <dbReference type="PROSITE" id="PS51746"/>
    </source>
</evidence>
<dbReference type="PROSITE" id="PS51746">
    <property type="entry name" value="PPM_2"/>
    <property type="match status" value="1"/>
</dbReference>
<dbReference type="InterPro" id="IPR015655">
    <property type="entry name" value="PP2C"/>
</dbReference>
<keyword evidence="4" id="KW-1185">Reference proteome</keyword>
<dbReference type="InterPro" id="IPR001932">
    <property type="entry name" value="PPM-type_phosphatase-like_dom"/>
</dbReference>
<feature type="region of interest" description="Disordered" evidence="1">
    <location>
        <begin position="154"/>
        <end position="213"/>
    </location>
</feature>
<feature type="region of interest" description="Disordered" evidence="1">
    <location>
        <begin position="341"/>
        <end position="361"/>
    </location>
</feature>
<dbReference type="Pfam" id="PF00481">
    <property type="entry name" value="PP2C"/>
    <property type="match status" value="1"/>
</dbReference>
<dbReference type="CDD" id="cd00143">
    <property type="entry name" value="PP2Cc"/>
    <property type="match status" value="1"/>
</dbReference>
<feature type="domain" description="PPM-type phosphatase" evidence="2">
    <location>
        <begin position="616"/>
        <end position="888"/>
    </location>
</feature>
<dbReference type="SMART" id="SM00331">
    <property type="entry name" value="PP2C_SIG"/>
    <property type="match status" value="1"/>
</dbReference>
<feature type="compositionally biased region" description="Low complexity" evidence="1">
    <location>
        <begin position="159"/>
        <end position="170"/>
    </location>
</feature>
<organism evidence="3 4">
    <name type="scientific">Prorocentrum cordatum</name>
    <dbReference type="NCBI Taxonomy" id="2364126"/>
    <lineage>
        <taxon>Eukaryota</taxon>
        <taxon>Sar</taxon>
        <taxon>Alveolata</taxon>
        <taxon>Dinophyceae</taxon>
        <taxon>Prorocentrales</taxon>
        <taxon>Prorocentraceae</taxon>
        <taxon>Prorocentrum</taxon>
    </lineage>
</organism>
<comment type="caution">
    <text evidence="3">The sequence shown here is derived from an EMBL/GenBank/DDBJ whole genome shotgun (WGS) entry which is preliminary data.</text>
</comment>
<dbReference type="PANTHER" id="PTHR47992">
    <property type="entry name" value="PROTEIN PHOSPHATASE"/>
    <property type="match status" value="1"/>
</dbReference>
<evidence type="ECO:0000313" key="4">
    <source>
        <dbReference type="Proteomes" id="UP001189429"/>
    </source>
</evidence>
<evidence type="ECO:0000313" key="3">
    <source>
        <dbReference type="EMBL" id="CAK0871840.1"/>
    </source>
</evidence>
<dbReference type="Proteomes" id="UP001189429">
    <property type="component" value="Unassembled WGS sequence"/>
</dbReference>
<dbReference type="SUPFAM" id="SSF81606">
    <property type="entry name" value="PP2C-like"/>
    <property type="match status" value="1"/>
</dbReference>
<gene>
    <name evidence="3" type="ORF">PCOR1329_LOCUS57516</name>
</gene>
<sequence length="889" mass="95580">MVERLKAHAGLVEGCAAGLCVLEADRDFEPIRQLLDLQETWLEECQRYVVQVLRGTAYAAYFEGLAGEVAERERWRRAAEERLSAWRLGAQRREASGASLQRLEGAAYSRELGRPQKHERIARTCIGGLDRGSWSDDEEPHGLALLAALDRGRSRSPRRGAASAAAAGLQEAEEQDEALPSDANEVREGRPSAFGSNSRGECDGEGAPRGAALDEPMAPRAALAEEGADATELEMLQDEMAGCSAGAAPSGAAGAPGPLPAAAALVAVAALAAAARSGAEGEEPAQPESQGPRCRGAAACCWGPAVRRGPRGQLGRDLQVAGPRSSCRCCAAFAELDGPGRAKSLKDARRGPLPPPSVCTAGQRKKRQCLAKLLRDLGRGGGPRGLRRRLRPSPAAVLAWGAGPRRGLSARAREDLVKAGAASITPPRRISLDDKEPERIGCRDSRARAVGADGLPAAPWGKGTSAAEKLEWLQDQTGLVVDKRMFQGRLLNRGFTVSTGLGASDRAHDAATARSNRRASTHVGHARRGDFALPAEALAVLVGKNKDMQARKRRGSVSIGEAASDEEVAHALRDSATCHVHGSMTEGQSHMDERKWSFLHEPKKLPGSLPPVIACQRGCKGLRDTGPNQDNFSVTYFKNGYTLAAVFDGHGPFGHIVSHRCCQTVPFYLSQCPLFPRDIPAALVEAFEAAQADLVGHSLQNGWDVQASGSTAVACLWKGNKLWTANVGDSRCIIGSEVDRKLLFETVDHKPDAVNERARIESSGGEVRTKTYPDGWVNHRIFVKGATYPGLCMARTFGDESVKAHGVIATPEVEEVTLDLNKKPFVILASDGVWEFMESDFVMRAMSKKIATEGPNTSIQKLQREAQKRWRDEEEDYCDDITSMLIQLR</sequence>